<sequence length="331" mass="34761">MAPKGRVAVPGRQYTPLEASFSLIFLCTLLPPVVAQAAAQQCTASTSVLSLTATATGKPVQFTCGENVTHLYPQQSQGGPYTACANSSCTSIVSEDLPKATLTNGSEKQNTFTLTENPAHASTVYLKCSSIQPTGSPSEAEQRDQVPTEQKCTVQIAVWGPPTRGSTTYPEPSKCGNDGATLNLEVESPNGSVTFACGEGETLAPPLFDQVFTTEECSGESPLATHLSGASLVQHGTAPGETTKSAYTFRVTNLPKNETTFCYKCKAASVRKANGNDGDKCTVFIKVAKEKFDTGSTTATPPGESGAERGPWNMALMISLVTIPSALMKTL</sequence>
<dbReference type="AlphaFoldDB" id="A0A086K6K3"/>
<dbReference type="OrthoDB" id="330252at2759"/>
<dbReference type="Pfam" id="PF04092">
    <property type="entry name" value="SAG"/>
    <property type="match status" value="2"/>
</dbReference>
<dbReference type="Proteomes" id="UP000028837">
    <property type="component" value="Unassembled WGS sequence"/>
</dbReference>
<dbReference type="Gene3D" id="2.60.40.1320">
    <property type="entry name" value="SRS domain"/>
    <property type="match status" value="2"/>
</dbReference>
<evidence type="ECO:0000256" key="1">
    <source>
        <dbReference type="SAM" id="SignalP"/>
    </source>
</evidence>
<keyword evidence="1" id="KW-0732">Signal</keyword>
<evidence type="ECO:0000259" key="2">
    <source>
        <dbReference type="Pfam" id="PF04092"/>
    </source>
</evidence>
<dbReference type="SUPFAM" id="SSF74877">
    <property type="entry name" value="Major surface antigen p30, SAG1"/>
    <property type="match status" value="1"/>
</dbReference>
<accession>A0A086K6K3</accession>
<dbReference type="InterPro" id="IPR036755">
    <property type="entry name" value="SRS_dom_sf"/>
</dbReference>
<dbReference type="GO" id="GO:0016020">
    <property type="term" value="C:membrane"/>
    <property type="evidence" value="ECO:0007669"/>
    <property type="project" value="InterPro"/>
</dbReference>
<proteinExistence type="predicted"/>
<organism evidence="3 4">
    <name type="scientific">Toxoplasma gondii GAB2-2007-GAL-DOM2</name>
    <dbReference type="NCBI Taxonomy" id="1130820"/>
    <lineage>
        <taxon>Eukaryota</taxon>
        <taxon>Sar</taxon>
        <taxon>Alveolata</taxon>
        <taxon>Apicomplexa</taxon>
        <taxon>Conoidasida</taxon>
        <taxon>Coccidia</taxon>
        <taxon>Eucoccidiorida</taxon>
        <taxon>Eimeriorina</taxon>
        <taxon>Sarcocystidae</taxon>
        <taxon>Toxoplasma</taxon>
    </lineage>
</organism>
<feature type="domain" description="SRS" evidence="2">
    <location>
        <begin position="178"/>
        <end position="287"/>
    </location>
</feature>
<dbReference type="VEuPathDB" id="ToxoDB:TGDOM2_285860"/>
<feature type="chain" id="PRO_5001808983" evidence="1">
    <location>
        <begin position="36"/>
        <end position="331"/>
    </location>
</feature>
<name>A0A086K6K3_TOXGO</name>
<reference evidence="3 4" key="1">
    <citation type="submission" date="2014-02" db="EMBL/GenBank/DDBJ databases">
        <authorList>
            <person name="Sibley D."/>
            <person name="Venepally P."/>
            <person name="Karamycheva S."/>
            <person name="Hadjithomas M."/>
            <person name="Khan A."/>
            <person name="Brunk B."/>
            <person name="Roos D."/>
            <person name="Caler E."/>
            <person name="Lorenzi H."/>
        </authorList>
    </citation>
    <scope>NUCLEOTIDE SEQUENCE [LARGE SCALE GENOMIC DNA]</scope>
    <source>
        <strain evidence="3 4">GAB2-2007-GAL-DOM2</strain>
    </source>
</reference>
<evidence type="ECO:0000313" key="3">
    <source>
        <dbReference type="EMBL" id="KFG40021.1"/>
    </source>
</evidence>
<protein>
    <submittedName>
        <fullName evidence="3">SAG-related sequence SRS20C</fullName>
    </submittedName>
</protein>
<gene>
    <name evidence="3" type="ORF">TGDOM2_285860</name>
</gene>
<feature type="signal peptide" evidence="1">
    <location>
        <begin position="1"/>
        <end position="35"/>
    </location>
</feature>
<dbReference type="EMBL" id="AHZU02000800">
    <property type="protein sequence ID" value="KFG40021.1"/>
    <property type="molecule type" value="Genomic_DNA"/>
</dbReference>
<comment type="caution">
    <text evidence="3">The sequence shown here is derived from an EMBL/GenBank/DDBJ whole genome shotgun (WGS) entry which is preliminary data.</text>
</comment>
<evidence type="ECO:0000313" key="4">
    <source>
        <dbReference type="Proteomes" id="UP000028837"/>
    </source>
</evidence>
<feature type="domain" description="SRS" evidence="2">
    <location>
        <begin position="42"/>
        <end position="158"/>
    </location>
</feature>
<dbReference type="InterPro" id="IPR007226">
    <property type="entry name" value="SRS_dom"/>
</dbReference>